<keyword evidence="7" id="KW-1185">Reference proteome</keyword>
<gene>
    <name evidence="6" type="primary">budC_1</name>
    <name evidence="6" type="ORF">NTH_02621</name>
</gene>
<dbReference type="PRINTS" id="PR00081">
    <property type="entry name" value="GDHRDH"/>
</dbReference>
<dbReference type="EC" id="1.1.1.304" evidence="6"/>
<keyword evidence="4" id="KW-0472">Membrane</keyword>
<dbReference type="SMART" id="SM00822">
    <property type="entry name" value="PKS_KR"/>
    <property type="match status" value="1"/>
</dbReference>
<name>A0ABY5MLW2_9HYPH</name>
<dbReference type="EMBL" id="CP030941">
    <property type="protein sequence ID" value="UUP18141.1"/>
    <property type="molecule type" value="Genomic_DNA"/>
</dbReference>
<reference evidence="6 7" key="1">
    <citation type="submission" date="2018-07" db="EMBL/GenBank/DDBJ databases">
        <title>Genome sequence of Nitratireductor thuwali#1536.</title>
        <authorList>
            <person name="Michoud G."/>
            <person name="Merlino G."/>
            <person name="Sefrji F.O."/>
            <person name="Daffonchio D."/>
        </authorList>
    </citation>
    <scope>NUCLEOTIDE SEQUENCE [LARGE SCALE GENOMIC DNA]</scope>
    <source>
        <strain evidence="7">Nit1536</strain>
    </source>
</reference>
<proteinExistence type="inferred from homology"/>
<dbReference type="Pfam" id="PF00106">
    <property type="entry name" value="adh_short"/>
    <property type="match status" value="1"/>
</dbReference>
<organism evidence="6 7">
    <name type="scientific">Nitratireductor thuwali</name>
    <dbReference type="NCBI Taxonomy" id="2267699"/>
    <lineage>
        <taxon>Bacteria</taxon>
        <taxon>Pseudomonadati</taxon>
        <taxon>Pseudomonadota</taxon>
        <taxon>Alphaproteobacteria</taxon>
        <taxon>Hyphomicrobiales</taxon>
        <taxon>Phyllobacteriaceae</taxon>
        <taxon>Nitratireductor</taxon>
    </lineage>
</organism>
<dbReference type="Proteomes" id="UP001342418">
    <property type="component" value="Chromosome"/>
</dbReference>
<dbReference type="PANTHER" id="PTHR44196:SF1">
    <property type="entry name" value="DEHYDROGENASE_REDUCTASE SDR FAMILY MEMBER 7B"/>
    <property type="match status" value="1"/>
</dbReference>
<dbReference type="Gene3D" id="3.40.50.720">
    <property type="entry name" value="NAD(P)-binding Rossmann-like Domain"/>
    <property type="match status" value="1"/>
</dbReference>
<evidence type="ECO:0000259" key="5">
    <source>
        <dbReference type="SMART" id="SM00822"/>
    </source>
</evidence>
<dbReference type="InterPro" id="IPR036291">
    <property type="entry name" value="NAD(P)-bd_dom_sf"/>
</dbReference>
<keyword evidence="4" id="KW-1133">Transmembrane helix</keyword>
<comment type="similarity">
    <text evidence="1 3">Belongs to the short-chain dehydrogenases/reductases (SDR) family.</text>
</comment>
<evidence type="ECO:0000256" key="3">
    <source>
        <dbReference type="RuleBase" id="RU000363"/>
    </source>
</evidence>
<evidence type="ECO:0000313" key="6">
    <source>
        <dbReference type="EMBL" id="UUP18141.1"/>
    </source>
</evidence>
<accession>A0ABY5MLW2</accession>
<evidence type="ECO:0000256" key="4">
    <source>
        <dbReference type="SAM" id="Phobius"/>
    </source>
</evidence>
<feature type="domain" description="Ketoreductase" evidence="5">
    <location>
        <begin position="7"/>
        <end position="193"/>
    </location>
</feature>
<dbReference type="SUPFAM" id="SSF51735">
    <property type="entry name" value="NAD(P)-binding Rossmann-fold domains"/>
    <property type="match status" value="1"/>
</dbReference>
<feature type="transmembrane region" description="Helical" evidence="4">
    <location>
        <begin position="309"/>
        <end position="331"/>
    </location>
</feature>
<sequence length="337" mass="35702">MPENQSRHVVITGASAGAGRAAAVAFGRRGWKVSLIARGRAGLEGARADVNRAGGSALAIPADVADADAVEAAAMQAENAHGPIDVWVNCAMVTVFGPVSQVTPEEFRRVTEVTYLGQVHGTMSALRRMRSANRGTIVNVGSALAYHGLCLQAAYCGAKFAVRGFTEALRSELIHERSRVRLSFVVLPALDTPQFDWARNKLLERPRPVAPVHDPEVAAEAILQATRFAPRELAVAGSSLQVMAGSAVMPGYLDRKLAGLGWSGQMTGEPAVDRPDNLFTPVDEEKDFGVRGRFGQGARRKAAMVPASAARAVATAAAALPVGLVFARLLLGKNRRH</sequence>
<dbReference type="InterPro" id="IPR002347">
    <property type="entry name" value="SDR_fam"/>
</dbReference>
<dbReference type="RefSeq" id="WP_338530401.1">
    <property type="nucleotide sequence ID" value="NZ_CP030941.1"/>
</dbReference>
<evidence type="ECO:0000256" key="2">
    <source>
        <dbReference type="ARBA" id="ARBA00023002"/>
    </source>
</evidence>
<dbReference type="PROSITE" id="PS00061">
    <property type="entry name" value="ADH_SHORT"/>
    <property type="match status" value="1"/>
</dbReference>
<dbReference type="GO" id="GO:0052588">
    <property type="term" value="F:diacetyl reductase ((S)-acetoin forming) (NAD+) activity"/>
    <property type="evidence" value="ECO:0007669"/>
    <property type="project" value="UniProtKB-EC"/>
</dbReference>
<dbReference type="InterPro" id="IPR020904">
    <property type="entry name" value="Sc_DH/Rdtase_CS"/>
</dbReference>
<evidence type="ECO:0000313" key="7">
    <source>
        <dbReference type="Proteomes" id="UP001342418"/>
    </source>
</evidence>
<dbReference type="NCBIfam" id="NF005495">
    <property type="entry name" value="PRK07109.1"/>
    <property type="match status" value="1"/>
</dbReference>
<evidence type="ECO:0000256" key="1">
    <source>
        <dbReference type="ARBA" id="ARBA00006484"/>
    </source>
</evidence>
<protein>
    <submittedName>
        <fullName evidence="6">Diacetyl reductase [(S)-acetoin forming]</fullName>
        <ecNumber evidence="6">1.1.1.304</ecNumber>
    </submittedName>
</protein>
<dbReference type="PANTHER" id="PTHR44196">
    <property type="entry name" value="DEHYDROGENASE/REDUCTASE SDR FAMILY MEMBER 7B"/>
    <property type="match status" value="1"/>
</dbReference>
<dbReference type="InterPro" id="IPR057326">
    <property type="entry name" value="KR_dom"/>
</dbReference>
<dbReference type="PRINTS" id="PR00080">
    <property type="entry name" value="SDRFAMILY"/>
</dbReference>
<keyword evidence="2 6" id="KW-0560">Oxidoreductase</keyword>
<keyword evidence="4" id="KW-0812">Transmembrane</keyword>